<reference evidence="2" key="2">
    <citation type="submission" date="2024-02" db="EMBL/GenBank/DDBJ databases">
        <authorList>
            <person name="Prathaban M."/>
            <person name="Mythili R."/>
            <person name="Sharmila Devi N."/>
            <person name="Sobanaa M."/>
            <person name="Prathiviraj R."/>
            <person name="Selvin J."/>
        </authorList>
    </citation>
    <scope>NUCLEOTIDE SEQUENCE</scope>
    <source>
        <strain evidence="2">MP1014</strain>
    </source>
</reference>
<sequence length="51" mass="5357">MPDDVPSAAPEAARAGALVTVGEATTGAEGRYVARRARHHRTGHRHDPRAG</sequence>
<accession>A0ABU7ZAU2</accession>
<organism evidence="2 3">
    <name type="scientific">Isoptericola haloaureus</name>
    <dbReference type="NCBI Taxonomy" id="1542902"/>
    <lineage>
        <taxon>Bacteria</taxon>
        <taxon>Bacillati</taxon>
        <taxon>Actinomycetota</taxon>
        <taxon>Actinomycetes</taxon>
        <taxon>Micrococcales</taxon>
        <taxon>Promicromonosporaceae</taxon>
        <taxon>Isoptericola</taxon>
    </lineage>
</organism>
<comment type="caution">
    <text evidence="2">The sequence shown here is derived from an EMBL/GenBank/DDBJ whole genome shotgun (WGS) entry which is preliminary data.</text>
</comment>
<keyword evidence="3" id="KW-1185">Reference proteome</keyword>
<dbReference type="RefSeq" id="WP_332903120.1">
    <property type="nucleotide sequence ID" value="NZ_JBAGLP010000120.1"/>
</dbReference>
<evidence type="ECO:0000313" key="3">
    <source>
        <dbReference type="Proteomes" id="UP001310387"/>
    </source>
</evidence>
<evidence type="ECO:0000256" key="1">
    <source>
        <dbReference type="SAM" id="MobiDB-lite"/>
    </source>
</evidence>
<proteinExistence type="predicted"/>
<evidence type="ECO:0000313" key="2">
    <source>
        <dbReference type="EMBL" id="MEG3616662.1"/>
    </source>
</evidence>
<feature type="compositionally biased region" description="Low complexity" evidence="1">
    <location>
        <begin position="8"/>
        <end position="17"/>
    </location>
</feature>
<dbReference type="Proteomes" id="UP001310387">
    <property type="component" value="Unassembled WGS sequence"/>
</dbReference>
<name>A0ABU7ZAU2_9MICO</name>
<gene>
    <name evidence="2" type="ORF">V5O49_16165</name>
</gene>
<feature type="region of interest" description="Disordered" evidence="1">
    <location>
        <begin position="1"/>
        <end position="51"/>
    </location>
</feature>
<dbReference type="EMBL" id="JBAGLP010000120">
    <property type="protein sequence ID" value="MEG3616662.1"/>
    <property type="molecule type" value="Genomic_DNA"/>
</dbReference>
<reference evidence="2" key="1">
    <citation type="journal article" date="2024" name="Antonie Van Leeuwenhoek">
        <title>Isoptericola haloaureus sp. nov., a dimorphic actinobacterium isolated from mangrove sediments of southeast India, implicating biosaline agricultural significance through nitrogen fixation and salt tolerance genes.</title>
        <authorList>
            <person name="Prathaban M."/>
            <person name="Prathiviraj R."/>
            <person name="Ravichandran M."/>
            <person name="Natarajan S.D."/>
            <person name="Sobanaa M."/>
            <person name="Hari Krishna Kumar S."/>
            <person name="Chandrasekar V."/>
            <person name="Selvin J."/>
        </authorList>
    </citation>
    <scope>NUCLEOTIDE SEQUENCE</scope>
    <source>
        <strain evidence="2">MP1014</strain>
    </source>
</reference>
<protein>
    <submittedName>
        <fullName evidence="2">Uncharacterized protein</fullName>
    </submittedName>
</protein>
<feature type="compositionally biased region" description="Basic residues" evidence="1">
    <location>
        <begin position="33"/>
        <end position="51"/>
    </location>
</feature>